<dbReference type="Proteomes" id="UP001178507">
    <property type="component" value="Unassembled WGS sequence"/>
</dbReference>
<proteinExistence type="predicted"/>
<sequence>MPASGQMKDQLPYRSGPNKPVVGHLTHMNRHVPVTLLATYSDGLCDLEVTELFIQKWAKQQHRRFAFPGTLHSTGEPGSERFILRQVPQALLSAEA</sequence>
<feature type="region of interest" description="Disordered" evidence="1">
    <location>
        <begin position="1"/>
        <end position="24"/>
    </location>
</feature>
<evidence type="ECO:0000313" key="2">
    <source>
        <dbReference type="EMBL" id="CAJ1399579.1"/>
    </source>
</evidence>
<gene>
    <name evidence="2" type="ORF">EVOR1521_LOCUS23090</name>
</gene>
<evidence type="ECO:0000313" key="3">
    <source>
        <dbReference type="Proteomes" id="UP001178507"/>
    </source>
</evidence>
<accession>A0AA36J6S7</accession>
<protein>
    <submittedName>
        <fullName evidence="2">Uncharacterized protein</fullName>
    </submittedName>
</protein>
<organism evidence="2 3">
    <name type="scientific">Effrenium voratum</name>
    <dbReference type="NCBI Taxonomy" id="2562239"/>
    <lineage>
        <taxon>Eukaryota</taxon>
        <taxon>Sar</taxon>
        <taxon>Alveolata</taxon>
        <taxon>Dinophyceae</taxon>
        <taxon>Suessiales</taxon>
        <taxon>Symbiodiniaceae</taxon>
        <taxon>Effrenium</taxon>
    </lineage>
</organism>
<comment type="caution">
    <text evidence="2">The sequence shown here is derived from an EMBL/GenBank/DDBJ whole genome shotgun (WGS) entry which is preliminary data.</text>
</comment>
<name>A0AA36J6S7_9DINO</name>
<evidence type="ECO:0000256" key="1">
    <source>
        <dbReference type="SAM" id="MobiDB-lite"/>
    </source>
</evidence>
<keyword evidence="3" id="KW-1185">Reference proteome</keyword>
<dbReference type="AlphaFoldDB" id="A0AA36J6S7"/>
<dbReference type="EMBL" id="CAUJNA010003341">
    <property type="protein sequence ID" value="CAJ1399579.1"/>
    <property type="molecule type" value="Genomic_DNA"/>
</dbReference>
<reference evidence="2" key="1">
    <citation type="submission" date="2023-08" db="EMBL/GenBank/DDBJ databases">
        <authorList>
            <person name="Chen Y."/>
            <person name="Shah S."/>
            <person name="Dougan E. K."/>
            <person name="Thang M."/>
            <person name="Chan C."/>
        </authorList>
    </citation>
    <scope>NUCLEOTIDE SEQUENCE</scope>
</reference>